<comment type="caution">
    <text evidence="2">The sequence shown here is derived from an EMBL/GenBank/DDBJ whole genome shotgun (WGS) entry which is preliminary data.</text>
</comment>
<organism evidence="2 3">
    <name type="scientific">Microbulbifer echini</name>
    <dbReference type="NCBI Taxonomy" id="1529067"/>
    <lineage>
        <taxon>Bacteria</taxon>
        <taxon>Pseudomonadati</taxon>
        <taxon>Pseudomonadota</taxon>
        <taxon>Gammaproteobacteria</taxon>
        <taxon>Cellvibrionales</taxon>
        <taxon>Microbulbiferaceae</taxon>
        <taxon>Microbulbifer</taxon>
    </lineage>
</organism>
<reference evidence="2 3" key="1">
    <citation type="submission" date="2024-08" db="EMBL/GenBank/DDBJ databases">
        <authorList>
            <person name="Ishaq N."/>
        </authorList>
    </citation>
    <scope>NUCLEOTIDE SEQUENCE [LARGE SCALE GENOMIC DNA]</scope>
    <source>
        <strain evidence="2 3">JCM 30400</strain>
    </source>
</reference>
<evidence type="ECO:0000256" key="1">
    <source>
        <dbReference type="SAM" id="MobiDB-lite"/>
    </source>
</evidence>
<feature type="region of interest" description="Disordered" evidence="1">
    <location>
        <begin position="20"/>
        <end position="47"/>
    </location>
</feature>
<gene>
    <name evidence="2" type="ORF">ACCI51_18255</name>
</gene>
<dbReference type="RefSeq" id="WP_299588950.1">
    <property type="nucleotide sequence ID" value="NZ_JBGMEL010000027.1"/>
</dbReference>
<dbReference type="EMBL" id="JBGMEL010000027">
    <property type="protein sequence ID" value="MFA0792485.1"/>
    <property type="molecule type" value="Genomic_DNA"/>
</dbReference>
<proteinExistence type="predicted"/>
<feature type="compositionally biased region" description="Polar residues" evidence="1">
    <location>
        <begin position="26"/>
        <end position="35"/>
    </location>
</feature>
<sequence length="47" mass="4960">MSGRIIAGEPYVDADRFAISDHTGKTPAQNTSTNDGRPRSGLDLLTG</sequence>
<keyword evidence="3" id="KW-1185">Reference proteome</keyword>
<evidence type="ECO:0000313" key="2">
    <source>
        <dbReference type="EMBL" id="MFA0792485.1"/>
    </source>
</evidence>
<evidence type="ECO:0000313" key="3">
    <source>
        <dbReference type="Proteomes" id="UP001569414"/>
    </source>
</evidence>
<accession>A0ABV4NT75</accession>
<name>A0ABV4NT75_9GAMM</name>
<dbReference type="Proteomes" id="UP001569414">
    <property type="component" value="Unassembled WGS sequence"/>
</dbReference>
<protein>
    <submittedName>
        <fullName evidence="2">Uncharacterized protein</fullName>
    </submittedName>
</protein>